<evidence type="ECO:0000313" key="3">
    <source>
        <dbReference type="Proteomes" id="UP001430360"/>
    </source>
</evidence>
<protein>
    <submittedName>
        <fullName evidence="2">Uncharacterized protein</fullName>
    </submittedName>
</protein>
<name>A0ABS8UAH5_9GAMM</name>
<keyword evidence="1" id="KW-0732">Signal</keyword>
<evidence type="ECO:0000313" key="2">
    <source>
        <dbReference type="EMBL" id="MCD9096507.1"/>
    </source>
</evidence>
<dbReference type="PROSITE" id="PS51257">
    <property type="entry name" value="PROKAR_LIPOPROTEIN"/>
    <property type="match status" value="1"/>
</dbReference>
<evidence type="ECO:0000256" key="1">
    <source>
        <dbReference type="SAM" id="SignalP"/>
    </source>
</evidence>
<keyword evidence="3" id="KW-1185">Reference proteome</keyword>
<dbReference type="Proteomes" id="UP001430360">
    <property type="component" value="Unassembled WGS sequence"/>
</dbReference>
<comment type="caution">
    <text evidence="2">The sequence shown here is derived from an EMBL/GenBank/DDBJ whole genome shotgun (WGS) entry which is preliminary data.</text>
</comment>
<sequence>MRKTQMWIGISLLFGSLVLLTSACQKAGTEESLAVSEASLPREQAEPLKVREIIVGPQMTSVLPPPIGPNDPIEVLLRTTGTAPAADLSVTLISLADGSVAASQSIQIDANAPEEQKIRFERDLPWNTGRHLIEVMLDGALAAHQELDIYSEEAVLPQE</sequence>
<accession>A0ABS8UAH5</accession>
<feature type="signal peptide" evidence="1">
    <location>
        <begin position="1"/>
        <end position="27"/>
    </location>
</feature>
<reference evidence="2" key="2">
    <citation type="journal article" date="2022" name="Syst. Appl. Microbiol.">
        <title>Physiological and genomic characterisation of Luteimonas fraxinea sp. nov., a bacterial species associated with trees tolerant to ash dieback.</title>
        <authorList>
            <person name="Ulrich K."/>
            <person name="Becker R."/>
            <person name="Behrendt U."/>
            <person name="Kube M."/>
            <person name="Schneck V."/>
            <person name="Ulrich A."/>
        </authorList>
    </citation>
    <scope>NUCLEOTIDE SEQUENCE</scope>
    <source>
        <strain evidence="2">A1P009</strain>
    </source>
</reference>
<organism evidence="2 3">
    <name type="scientific">Luteimonas fraxinea</name>
    <dbReference type="NCBI Taxonomy" id="2901869"/>
    <lineage>
        <taxon>Bacteria</taxon>
        <taxon>Pseudomonadati</taxon>
        <taxon>Pseudomonadota</taxon>
        <taxon>Gammaproteobacteria</taxon>
        <taxon>Lysobacterales</taxon>
        <taxon>Lysobacteraceae</taxon>
        <taxon>Luteimonas</taxon>
    </lineage>
</organism>
<dbReference type="EMBL" id="JAJQKU010000002">
    <property type="protein sequence ID" value="MCD9096507.1"/>
    <property type="molecule type" value="Genomic_DNA"/>
</dbReference>
<dbReference type="RefSeq" id="WP_232135201.1">
    <property type="nucleotide sequence ID" value="NZ_JAJQKU010000002.1"/>
</dbReference>
<feature type="chain" id="PRO_5045601313" evidence="1">
    <location>
        <begin position="28"/>
        <end position="159"/>
    </location>
</feature>
<proteinExistence type="predicted"/>
<reference evidence="2" key="1">
    <citation type="submission" date="2021-12" db="EMBL/GenBank/DDBJ databases">
        <authorList>
            <person name="Ulrich A."/>
        </authorList>
    </citation>
    <scope>NUCLEOTIDE SEQUENCE</scope>
    <source>
        <strain evidence="2">A1P009</strain>
    </source>
</reference>
<gene>
    <name evidence="2" type="ORF">LTT95_06085</name>
</gene>